<evidence type="ECO:0000313" key="1">
    <source>
        <dbReference type="EMBL" id="AFZ47096.1"/>
    </source>
</evidence>
<dbReference type="Gene3D" id="3.40.30.10">
    <property type="entry name" value="Glutaredoxin"/>
    <property type="match status" value="1"/>
</dbReference>
<dbReference type="InterPro" id="IPR056093">
    <property type="entry name" value="DUF7676"/>
</dbReference>
<keyword evidence="2" id="KW-1185">Reference proteome</keyword>
<proteinExistence type="predicted"/>
<dbReference type="Proteomes" id="UP000010483">
    <property type="component" value="Chromosome"/>
</dbReference>
<gene>
    <name evidence="1" type="ordered locus">Cyast_1127</name>
</gene>
<dbReference type="SUPFAM" id="SSF52833">
    <property type="entry name" value="Thioredoxin-like"/>
    <property type="match status" value="1"/>
</dbReference>
<name>K9YJG4_CYASC</name>
<dbReference type="HOGENOM" id="CLU_958713_0_0_3"/>
<dbReference type="InterPro" id="IPR036249">
    <property type="entry name" value="Thioredoxin-like_sf"/>
</dbReference>
<dbReference type="AlphaFoldDB" id="K9YJG4"/>
<organism evidence="1 2">
    <name type="scientific">Cyanobacterium stanieri (strain ATCC 29140 / PCC 7202)</name>
    <dbReference type="NCBI Taxonomy" id="292563"/>
    <lineage>
        <taxon>Bacteria</taxon>
        <taxon>Bacillati</taxon>
        <taxon>Cyanobacteriota</taxon>
        <taxon>Cyanophyceae</taxon>
        <taxon>Oscillatoriophycideae</taxon>
        <taxon>Chroococcales</taxon>
        <taxon>Geminocystaceae</taxon>
        <taxon>Cyanobacterium</taxon>
    </lineage>
</organism>
<accession>K9YJG4</accession>
<dbReference type="CDD" id="cd02980">
    <property type="entry name" value="TRX_Fd_family"/>
    <property type="match status" value="1"/>
</dbReference>
<sequence>MNKFNPWVTPLNQTIKEHLITGGVMEYEDIPCDIDTLSCLLHTLFQKNWHQTQVGHVVEGSVLELEFTKPPKICILYDGYLTVVTDSWHLHLCLEEHGGGPEEKTPLSLRQQRIIHRASFYRRFNEKNEPRSWGIQFWNGAGEKMMNIFFPNPFVDENENLLPEHKPDLTKLSLYEQLRDIYVLGKKPIPYPSNPLKAPYLAVCRSGRCYPSQNWQPIVDTLQQEVTKENLDVHVITSGCLEVCKMGPVVFYSGDKTWYTRVTPEVAKDIVQKHVVGGEKITNHLYPPSPH</sequence>
<dbReference type="KEGG" id="csn:Cyast_1127"/>
<protein>
    <submittedName>
        <fullName evidence="1">Iron-sulfur cluster-binding protein, putative</fullName>
    </submittedName>
</protein>
<dbReference type="BioCyc" id="CSTA292563:G1353-1137-MONOMER"/>
<dbReference type="EMBL" id="CP003940">
    <property type="protein sequence ID" value="AFZ47096.1"/>
    <property type="molecule type" value="Genomic_DNA"/>
</dbReference>
<evidence type="ECO:0000313" key="2">
    <source>
        <dbReference type="Proteomes" id="UP000010483"/>
    </source>
</evidence>
<dbReference type="Pfam" id="PF24724">
    <property type="entry name" value="DUF7676"/>
    <property type="match status" value="1"/>
</dbReference>
<dbReference type="PATRIC" id="fig|292563.3.peg.1181"/>
<reference evidence="2" key="1">
    <citation type="journal article" date="2013" name="Proc. Natl. Acad. Sci. U.S.A.">
        <title>Improving the coverage of the cyanobacterial phylum using diversity-driven genome sequencing.</title>
        <authorList>
            <person name="Shih P.M."/>
            <person name="Wu D."/>
            <person name="Latifi A."/>
            <person name="Axen S.D."/>
            <person name="Fewer D.P."/>
            <person name="Talla E."/>
            <person name="Calteau A."/>
            <person name="Cai F."/>
            <person name="Tandeau de Marsac N."/>
            <person name="Rippka R."/>
            <person name="Herdman M."/>
            <person name="Sivonen K."/>
            <person name="Coursin T."/>
            <person name="Laurent T."/>
            <person name="Goodwin L."/>
            <person name="Nolan M."/>
            <person name="Davenport K.W."/>
            <person name="Han C.S."/>
            <person name="Rubin E.M."/>
            <person name="Eisen J.A."/>
            <person name="Woyke T."/>
            <person name="Gugger M."/>
            <person name="Kerfeld C.A."/>
        </authorList>
    </citation>
    <scope>NUCLEOTIDE SEQUENCE [LARGE SCALE GENOMIC DNA]</scope>
    <source>
        <strain evidence="2">ATCC 29140 / PCC 7202</strain>
    </source>
</reference>
<dbReference type="STRING" id="292563.Cyast_1127"/>
<dbReference type="eggNOG" id="COG3411">
    <property type="taxonomic scope" value="Bacteria"/>
</dbReference>